<dbReference type="PANTHER" id="PTHR30290:SF65">
    <property type="entry name" value="MONOACYL PHOSPHATIDYLINOSITOL TETRAMANNOSIDE-BINDING PROTEIN LPQW-RELATED"/>
    <property type="match status" value="1"/>
</dbReference>
<dbReference type="AlphaFoldDB" id="A0A1D8TX96"/>
<evidence type="ECO:0000313" key="6">
    <source>
        <dbReference type="Proteomes" id="UP000177870"/>
    </source>
</evidence>
<evidence type="ECO:0000259" key="4">
    <source>
        <dbReference type="Pfam" id="PF00496"/>
    </source>
</evidence>
<reference evidence="6" key="1">
    <citation type="submission" date="2016-10" db="EMBL/GenBank/DDBJ databases">
        <title>Comparative genomics uncovers the prolific and rare metabolic potential of the cyanobacterial genus Moorea.</title>
        <authorList>
            <person name="Leao T."/>
            <person name="Castelao G."/>
            <person name="Korobeynikov A."/>
            <person name="Monroe E.A."/>
            <person name="Podell S."/>
            <person name="Glukhov E."/>
            <person name="Allen E."/>
            <person name="Gerwick W.H."/>
            <person name="Gerwick L."/>
        </authorList>
    </citation>
    <scope>NUCLEOTIDE SEQUENCE [LARGE SCALE GENOMIC DNA]</scope>
    <source>
        <strain evidence="6">PAL-8-15-08-1</strain>
    </source>
</reference>
<dbReference type="GO" id="GO:1904680">
    <property type="term" value="F:peptide transmembrane transporter activity"/>
    <property type="evidence" value="ECO:0007669"/>
    <property type="project" value="TreeGrafter"/>
</dbReference>
<feature type="domain" description="Solute-binding protein family 5" evidence="4">
    <location>
        <begin position="96"/>
        <end position="478"/>
    </location>
</feature>
<dbReference type="InterPro" id="IPR030678">
    <property type="entry name" value="Peptide/Ni-bd"/>
</dbReference>
<comment type="similarity">
    <text evidence="1">Belongs to the bacterial solute-binding protein 5 family.</text>
</comment>
<dbReference type="SUPFAM" id="SSF53850">
    <property type="entry name" value="Periplasmic binding protein-like II"/>
    <property type="match status" value="1"/>
</dbReference>
<dbReference type="Pfam" id="PF00496">
    <property type="entry name" value="SBP_bac_5"/>
    <property type="match status" value="1"/>
</dbReference>
<protein>
    <submittedName>
        <fullName evidence="5">Peptide ABC transporter substrate-binding protein</fullName>
    </submittedName>
</protein>
<dbReference type="FunFam" id="3.10.105.10:FF:000006">
    <property type="entry name" value="Peptide ABC transporter substrate-binding protein"/>
    <property type="match status" value="1"/>
</dbReference>
<dbReference type="Proteomes" id="UP000177870">
    <property type="component" value="Chromosome"/>
</dbReference>
<dbReference type="PIRSF" id="PIRSF002741">
    <property type="entry name" value="MppA"/>
    <property type="match status" value="1"/>
</dbReference>
<dbReference type="GO" id="GO:0042597">
    <property type="term" value="C:periplasmic space"/>
    <property type="evidence" value="ECO:0007669"/>
    <property type="project" value="UniProtKB-ARBA"/>
</dbReference>
<dbReference type="PANTHER" id="PTHR30290">
    <property type="entry name" value="PERIPLASMIC BINDING COMPONENT OF ABC TRANSPORTER"/>
    <property type="match status" value="1"/>
</dbReference>
<dbReference type="GO" id="GO:0015833">
    <property type="term" value="P:peptide transport"/>
    <property type="evidence" value="ECO:0007669"/>
    <property type="project" value="TreeGrafter"/>
</dbReference>
<evidence type="ECO:0000256" key="2">
    <source>
        <dbReference type="ARBA" id="ARBA00022448"/>
    </source>
</evidence>
<evidence type="ECO:0000256" key="3">
    <source>
        <dbReference type="ARBA" id="ARBA00022729"/>
    </source>
</evidence>
<dbReference type="EMBL" id="CP017599">
    <property type="protein sequence ID" value="AOX02163.1"/>
    <property type="molecule type" value="Genomic_DNA"/>
</dbReference>
<dbReference type="InterPro" id="IPR000914">
    <property type="entry name" value="SBP_5_dom"/>
</dbReference>
<dbReference type="STRING" id="1458985.BJP34_24405"/>
<sequence>MVGRFLTRYYILILLSLLCLTGCNSPDSGLLQSNQDSTLKLLYWQAPTILNPHLSNGYKDSEASRITLEPLTSYDKNGEMVLFLAAEVPTVENGGIAADGKSVTWKLKRNVKWSDGTPFTADDVVFTYEFITNPAVGSTTANTYKTIKSVEAIDDYTVKVNFKDVNPAWFLVFSGSAGMILPRHLYQDFNGANARQAPANLMAVGTGPYQVVEFKPGDTVVYQPNPNFREVDKPYFERVELKGGGDATSAARAVLQTGDGDYAYNLQVEAPVLKRLEAGGKGKVVAIFGALVERILINQTDPNQQAPSGERSSLKFPHPFFKDKRVRQAFNLALDRETIAQQLYGPTGKATGNFLVLPEQYNSPNTTYEFNPKKAVALLEEAGWKDTNGNGIRDKDGVEMTVLFQTSVNPVRQKTQEIVKQTLASIGVGVELKSIDASIYFSGDPANNDTTQHFYADIQMYTTGNDSPDPGAYLKTYTCDEIPQKANQWSGQNVSRYCNPKYDQLWQQSTKELDPEKRRKIFIQMNDLLVKDEVVVLPIVHRADPAGFSNQLEGYDLTPWDRNTWNIMDWKRK</sequence>
<dbReference type="Gene3D" id="3.40.190.10">
    <property type="entry name" value="Periplasmic binding protein-like II"/>
    <property type="match status" value="1"/>
</dbReference>
<keyword evidence="2" id="KW-0813">Transport</keyword>
<evidence type="ECO:0000256" key="1">
    <source>
        <dbReference type="ARBA" id="ARBA00005695"/>
    </source>
</evidence>
<organism evidence="5 6">
    <name type="scientific">Moorena producens PAL-8-15-08-1</name>
    <dbReference type="NCBI Taxonomy" id="1458985"/>
    <lineage>
        <taxon>Bacteria</taxon>
        <taxon>Bacillati</taxon>
        <taxon>Cyanobacteriota</taxon>
        <taxon>Cyanophyceae</taxon>
        <taxon>Coleofasciculales</taxon>
        <taxon>Coleofasciculaceae</taxon>
        <taxon>Moorena</taxon>
    </lineage>
</organism>
<dbReference type="KEGG" id="mpro:BJP34_24405"/>
<gene>
    <name evidence="5" type="ORF">BJP34_24405</name>
</gene>
<dbReference type="Gene3D" id="3.10.105.10">
    <property type="entry name" value="Dipeptide-binding Protein, Domain 3"/>
    <property type="match status" value="1"/>
</dbReference>
<dbReference type="CDD" id="cd08513">
    <property type="entry name" value="PBP2_thermophilic_Hb8_like"/>
    <property type="match status" value="1"/>
</dbReference>
<accession>A0A1D8TX96</accession>
<proteinExistence type="inferred from homology"/>
<name>A0A1D8TX96_9CYAN</name>
<dbReference type="InterPro" id="IPR039424">
    <property type="entry name" value="SBP_5"/>
</dbReference>
<evidence type="ECO:0000313" key="5">
    <source>
        <dbReference type="EMBL" id="AOX02163.1"/>
    </source>
</evidence>
<dbReference type="GO" id="GO:0043190">
    <property type="term" value="C:ATP-binding cassette (ABC) transporter complex"/>
    <property type="evidence" value="ECO:0007669"/>
    <property type="project" value="InterPro"/>
</dbReference>
<keyword evidence="3" id="KW-0732">Signal</keyword>